<evidence type="ECO:0000256" key="8">
    <source>
        <dbReference type="RuleBase" id="RU004135"/>
    </source>
</evidence>
<feature type="region of interest" description="Disordered" evidence="9">
    <location>
        <begin position="515"/>
        <end position="534"/>
    </location>
</feature>
<keyword evidence="7" id="KW-0067">ATP-binding</keyword>
<feature type="domain" description="Mur ligase central" evidence="12">
    <location>
        <begin position="128"/>
        <end position="341"/>
    </location>
</feature>
<comment type="subcellular location">
    <subcellularLocation>
        <location evidence="7 8">Cytoplasm</location>
    </subcellularLocation>
</comment>
<evidence type="ECO:0000256" key="3">
    <source>
        <dbReference type="ARBA" id="ARBA00022960"/>
    </source>
</evidence>
<feature type="binding site" evidence="7">
    <location>
        <begin position="438"/>
        <end position="441"/>
    </location>
    <ligand>
        <name>meso-2,6-diaminopimelate</name>
        <dbReference type="ChEBI" id="CHEBI:57791"/>
    </ligand>
</feature>
<feature type="binding site" evidence="7">
    <location>
        <position position="490"/>
    </location>
    <ligand>
        <name>meso-2,6-diaminopimelate</name>
        <dbReference type="ChEBI" id="CHEBI:57791"/>
    </ligand>
</feature>
<evidence type="ECO:0000259" key="12">
    <source>
        <dbReference type="Pfam" id="PF08245"/>
    </source>
</evidence>
<dbReference type="Pfam" id="PF02875">
    <property type="entry name" value="Mur_ligase_C"/>
    <property type="match status" value="1"/>
</dbReference>
<evidence type="ECO:0000259" key="10">
    <source>
        <dbReference type="Pfam" id="PF01225"/>
    </source>
</evidence>
<comment type="similarity">
    <text evidence="1 7">Belongs to the MurCDEF family. MurE subfamily.</text>
</comment>
<dbReference type="Proteomes" id="UP000295497">
    <property type="component" value="Chromosome"/>
</dbReference>
<gene>
    <name evidence="7 13" type="primary">murE</name>
    <name evidence="13" type="ORF">SOCE836_021720</name>
</gene>
<dbReference type="InterPro" id="IPR005761">
    <property type="entry name" value="UDP-N-AcMur-Glu-dNH2Pim_ligase"/>
</dbReference>
<feature type="compositionally biased region" description="Basic and acidic residues" evidence="9">
    <location>
        <begin position="521"/>
        <end position="534"/>
    </location>
</feature>
<feature type="domain" description="Mur ligase N-terminal catalytic" evidence="10">
    <location>
        <begin position="42"/>
        <end position="114"/>
    </location>
</feature>
<evidence type="ECO:0000256" key="2">
    <source>
        <dbReference type="ARBA" id="ARBA00022618"/>
    </source>
</evidence>
<comment type="function">
    <text evidence="7">Catalyzes the addition of meso-diaminopimelic acid to the nucleotide precursor UDP-N-acetylmuramoyl-L-alanyl-D-glutamate (UMAG) in the biosynthesis of bacterial cell-wall peptidoglycan.</text>
</comment>
<dbReference type="GO" id="GO:0000287">
    <property type="term" value="F:magnesium ion binding"/>
    <property type="evidence" value="ECO:0007669"/>
    <property type="project" value="UniProtKB-UniRule"/>
</dbReference>
<feature type="binding site" evidence="7">
    <location>
        <position position="199"/>
    </location>
    <ligand>
        <name>UDP-N-acetyl-alpha-D-muramoyl-L-alanyl-D-glutamate</name>
        <dbReference type="ChEBI" id="CHEBI:83900"/>
    </ligand>
</feature>
<evidence type="ECO:0000256" key="7">
    <source>
        <dbReference type="HAMAP-Rule" id="MF_00208"/>
    </source>
</evidence>
<dbReference type="InterPro" id="IPR035911">
    <property type="entry name" value="MurE/MurF_N"/>
</dbReference>
<feature type="short sequence motif" description="Meso-diaminopimelate recognition motif" evidence="7">
    <location>
        <begin position="438"/>
        <end position="441"/>
    </location>
</feature>
<comment type="catalytic activity">
    <reaction evidence="7">
        <text>UDP-N-acetyl-alpha-D-muramoyl-L-alanyl-D-glutamate + meso-2,6-diaminopimelate + ATP = UDP-N-acetyl-alpha-D-muramoyl-L-alanyl-gamma-D-glutamyl-meso-2,6-diaminopimelate + ADP + phosphate + H(+)</text>
        <dbReference type="Rhea" id="RHEA:23676"/>
        <dbReference type="ChEBI" id="CHEBI:15378"/>
        <dbReference type="ChEBI" id="CHEBI:30616"/>
        <dbReference type="ChEBI" id="CHEBI:43474"/>
        <dbReference type="ChEBI" id="CHEBI:57791"/>
        <dbReference type="ChEBI" id="CHEBI:83900"/>
        <dbReference type="ChEBI" id="CHEBI:83905"/>
        <dbReference type="ChEBI" id="CHEBI:456216"/>
        <dbReference type="EC" id="6.3.2.13"/>
    </reaction>
</comment>
<dbReference type="InterPro" id="IPR004101">
    <property type="entry name" value="Mur_ligase_C"/>
</dbReference>
<dbReference type="GO" id="GO:0005737">
    <property type="term" value="C:cytoplasm"/>
    <property type="evidence" value="ECO:0007669"/>
    <property type="project" value="UniProtKB-SubCell"/>
</dbReference>
<dbReference type="Gene3D" id="3.40.1190.10">
    <property type="entry name" value="Mur-like, catalytic domain"/>
    <property type="match status" value="1"/>
</dbReference>
<keyword evidence="7 13" id="KW-0436">Ligase</keyword>
<keyword evidence="3 7" id="KW-0133">Cell shape</keyword>
<dbReference type="PANTHER" id="PTHR23135:SF4">
    <property type="entry name" value="UDP-N-ACETYLMURAMOYL-L-ALANYL-D-GLUTAMATE--2,6-DIAMINOPIMELATE LIGASE MURE HOMOLOG, CHLOROPLASTIC"/>
    <property type="match status" value="1"/>
</dbReference>
<keyword evidence="7" id="KW-0963">Cytoplasm</keyword>
<feature type="binding site" evidence="7">
    <location>
        <position position="414"/>
    </location>
    <ligand>
        <name>meso-2,6-diaminopimelate</name>
        <dbReference type="ChEBI" id="CHEBI:57791"/>
    </ligand>
</feature>
<dbReference type="Gene3D" id="3.40.1390.10">
    <property type="entry name" value="MurE/MurF, N-terminal domain"/>
    <property type="match status" value="1"/>
</dbReference>
<dbReference type="RefSeq" id="WP_129574129.1">
    <property type="nucleotide sequence ID" value="NZ_CP012672.1"/>
</dbReference>
<feature type="binding site" evidence="7">
    <location>
        <position position="49"/>
    </location>
    <ligand>
        <name>UDP-N-acetyl-alpha-D-muramoyl-L-alanyl-D-glutamate</name>
        <dbReference type="ChEBI" id="CHEBI:83900"/>
    </ligand>
</feature>
<feature type="binding site" evidence="7">
    <location>
        <position position="494"/>
    </location>
    <ligand>
        <name>meso-2,6-diaminopimelate</name>
        <dbReference type="ChEBI" id="CHEBI:57791"/>
    </ligand>
</feature>
<reference evidence="13 14" key="1">
    <citation type="submission" date="2015-09" db="EMBL/GenBank/DDBJ databases">
        <title>Sorangium comparison.</title>
        <authorList>
            <person name="Zaburannyi N."/>
            <person name="Bunk B."/>
            <person name="Overmann J."/>
            <person name="Mueller R."/>
        </authorList>
    </citation>
    <scope>NUCLEOTIDE SEQUENCE [LARGE SCALE GENOMIC DNA]</scope>
    <source>
        <strain evidence="13 14">So ce836</strain>
    </source>
</reference>
<dbReference type="GO" id="GO:0009252">
    <property type="term" value="P:peptidoglycan biosynthetic process"/>
    <property type="evidence" value="ECO:0007669"/>
    <property type="project" value="UniProtKB-UniRule"/>
</dbReference>
<dbReference type="InterPro" id="IPR000713">
    <property type="entry name" value="Mur_ligase_N"/>
</dbReference>
<dbReference type="GO" id="GO:0051301">
    <property type="term" value="P:cell division"/>
    <property type="evidence" value="ECO:0007669"/>
    <property type="project" value="UniProtKB-KW"/>
</dbReference>
<dbReference type="GO" id="GO:0005524">
    <property type="term" value="F:ATP binding"/>
    <property type="evidence" value="ECO:0007669"/>
    <property type="project" value="UniProtKB-UniRule"/>
</dbReference>
<feature type="modified residue" description="N6-carboxylysine" evidence="7">
    <location>
        <position position="239"/>
    </location>
</feature>
<organism evidence="13 14">
    <name type="scientific">Sorangium cellulosum</name>
    <name type="common">Polyangium cellulosum</name>
    <dbReference type="NCBI Taxonomy" id="56"/>
    <lineage>
        <taxon>Bacteria</taxon>
        <taxon>Pseudomonadati</taxon>
        <taxon>Myxococcota</taxon>
        <taxon>Polyangia</taxon>
        <taxon>Polyangiales</taxon>
        <taxon>Polyangiaceae</taxon>
        <taxon>Sorangium</taxon>
    </lineage>
</organism>
<keyword evidence="4 7" id="KW-0573">Peptidoglycan synthesis</keyword>
<dbReference type="UniPathway" id="UPA00219"/>
<dbReference type="NCBIfam" id="NF001126">
    <property type="entry name" value="PRK00139.1-4"/>
    <property type="match status" value="1"/>
</dbReference>
<comment type="pathway">
    <text evidence="7 8">Cell wall biogenesis; peptidoglycan biosynthesis.</text>
</comment>
<dbReference type="GO" id="GO:0071555">
    <property type="term" value="P:cell wall organization"/>
    <property type="evidence" value="ECO:0007669"/>
    <property type="project" value="UniProtKB-KW"/>
</dbReference>
<dbReference type="InterPro" id="IPR036565">
    <property type="entry name" value="Mur-like_cat_sf"/>
</dbReference>
<evidence type="ECO:0000313" key="14">
    <source>
        <dbReference type="Proteomes" id="UP000295497"/>
    </source>
</evidence>
<feature type="binding site" evidence="7">
    <location>
        <position position="207"/>
    </location>
    <ligand>
        <name>UDP-N-acetyl-alpha-D-muramoyl-L-alanyl-D-glutamate</name>
        <dbReference type="ChEBI" id="CHEBI:83900"/>
    </ligand>
</feature>
<comment type="PTM">
    <text evidence="7">Carboxylation is probably crucial for Mg(2+) binding and, consequently, for the gamma-phosphate positioning of ATP.</text>
</comment>
<keyword evidence="6 7" id="KW-0961">Cell wall biogenesis/degradation</keyword>
<dbReference type="PANTHER" id="PTHR23135">
    <property type="entry name" value="MUR LIGASE FAMILY MEMBER"/>
    <property type="match status" value="1"/>
</dbReference>
<sequence>MTPRDPKEAGVAEVELALRLGDVLREIPGAALSPADAAELLVTGVRLDSRKVEPGDIFVARAGAHAHGERFIPEAVARGARAVILARGSAADTLGAARVEVPDVPLALALAAAAVYRHPTFTLDVVGITGTNGKTTTAHLVQACIDRCGGRAGIVGTLGYRFGDLDVHASHTSPEADELARVAAAMVGRGATHLVMEVSSIALAAKRVDAVRFRTAVFTNLTQDHLDYHGTMEAYAEAKARLFVDLGPGAAAINVDDPFGRELVQRIAPGGLSRPVASTLARYSTEVGAGPDAAEIAPVELVHEARGIFLRARTPAGEVTIRSHLLGAHNASNLLAALAVAYLLGFDVGDAAAALSSPIQVAGRLERCDAPGVDDVIVLVDYAHTPDALARVLASVRALGGGRVHCVFGCGGDRDPLKRPRMGEAVGLGADVAIVTNDNPRSEDPRAIADAILPGLAAGRARVVVELDRARAIERAVQDAEPGDLVLIAGKGHEPYQIIGGVTLPFDDRDEARRALAARRARAEAERQPRGGAG</sequence>
<comment type="cofactor">
    <cofactor evidence="7">
        <name>Mg(2+)</name>
        <dbReference type="ChEBI" id="CHEBI:18420"/>
    </cofactor>
</comment>
<dbReference type="SUPFAM" id="SSF63418">
    <property type="entry name" value="MurE/MurF N-terminal domain"/>
    <property type="match status" value="1"/>
</dbReference>
<keyword evidence="7" id="KW-0547">Nucleotide-binding</keyword>
<evidence type="ECO:0000256" key="1">
    <source>
        <dbReference type="ARBA" id="ARBA00005898"/>
    </source>
</evidence>
<dbReference type="SUPFAM" id="SSF53244">
    <property type="entry name" value="MurD-like peptide ligases, peptide-binding domain"/>
    <property type="match status" value="1"/>
</dbReference>
<evidence type="ECO:0000313" key="13">
    <source>
        <dbReference type="EMBL" id="AUX30075.1"/>
    </source>
</evidence>
<dbReference type="HAMAP" id="MF_00208">
    <property type="entry name" value="MurE"/>
    <property type="match status" value="1"/>
</dbReference>
<name>A0A4P2QJM1_SORCE</name>
<dbReference type="Gene3D" id="3.90.190.20">
    <property type="entry name" value="Mur ligase, C-terminal domain"/>
    <property type="match status" value="1"/>
</dbReference>
<feature type="domain" description="Mur ligase C-terminal" evidence="11">
    <location>
        <begin position="363"/>
        <end position="492"/>
    </location>
</feature>
<dbReference type="Pfam" id="PF01225">
    <property type="entry name" value="Mur_ligase"/>
    <property type="match status" value="1"/>
</dbReference>
<dbReference type="Pfam" id="PF08245">
    <property type="entry name" value="Mur_ligase_M"/>
    <property type="match status" value="1"/>
</dbReference>
<dbReference type="InterPro" id="IPR013221">
    <property type="entry name" value="Mur_ligase_cen"/>
</dbReference>
<dbReference type="EC" id="6.3.2.13" evidence="7"/>
<dbReference type="AlphaFoldDB" id="A0A4P2QJM1"/>
<evidence type="ECO:0000256" key="4">
    <source>
        <dbReference type="ARBA" id="ARBA00022984"/>
    </source>
</evidence>
<dbReference type="InterPro" id="IPR036615">
    <property type="entry name" value="Mur_ligase_C_dom_sf"/>
</dbReference>
<evidence type="ECO:0000256" key="9">
    <source>
        <dbReference type="SAM" id="MobiDB-lite"/>
    </source>
</evidence>
<protein>
    <recommendedName>
        <fullName evidence="7">UDP-N-acetylmuramoyl-L-alanyl-D-glutamate--2,6-diaminopimelate ligase</fullName>
        <ecNumber evidence="7">6.3.2.13</ecNumber>
    </recommendedName>
    <alternativeName>
        <fullName evidence="7">Meso-A2pm-adding enzyme</fullName>
    </alternativeName>
    <alternativeName>
        <fullName evidence="7">Meso-diaminopimelate-adding enzyme</fullName>
    </alternativeName>
    <alternativeName>
        <fullName evidence="7">UDP-MurNAc-L-Ala-D-Glu:meso-diaminopimelate ligase</fullName>
    </alternativeName>
    <alternativeName>
        <fullName evidence="7">UDP-MurNAc-tripeptide synthetase</fullName>
    </alternativeName>
    <alternativeName>
        <fullName evidence="7">UDP-N-acetylmuramyl-tripeptide synthetase</fullName>
    </alternativeName>
</protein>
<dbReference type="EMBL" id="CP012672">
    <property type="protein sequence ID" value="AUX30075.1"/>
    <property type="molecule type" value="Genomic_DNA"/>
</dbReference>
<dbReference type="SUPFAM" id="SSF53623">
    <property type="entry name" value="MurD-like peptide ligases, catalytic domain"/>
    <property type="match status" value="1"/>
</dbReference>
<feature type="binding site" evidence="7">
    <location>
        <position position="47"/>
    </location>
    <ligand>
        <name>UDP-N-acetyl-alpha-D-muramoyl-L-alanyl-D-glutamate</name>
        <dbReference type="ChEBI" id="CHEBI:83900"/>
    </ligand>
</feature>
<evidence type="ECO:0000259" key="11">
    <source>
        <dbReference type="Pfam" id="PF02875"/>
    </source>
</evidence>
<dbReference type="NCBIfam" id="NF001124">
    <property type="entry name" value="PRK00139.1-2"/>
    <property type="match status" value="1"/>
</dbReference>
<keyword evidence="5 7" id="KW-0131">Cell cycle</keyword>
<dbReference type="GO" id="GO:0008765">
    <property type="term" value="F:UDP-N-acetylmuramoylalanyl-D-glutamate-2,6-diaminopimelate ligase activity"/>
    <property type="evidence" value="ECO:0007669"/>
    <property type="project" value="UniProtKB-UniRule"/>
</dbReference>
<evidence type="ECO:0000256" key="6">
    <source>
        <dbReference type="ARBA" id="ARBA00023316"/>
    </source>
</evidence>
<dbReference type="NCBIfam" id="TIGR01085">
    <property type="entry name" value="murE"/>
    <property type="match status" value="1"/>
</dbReference>
<keyword evidence="2 7" id="KW-0132">Cell division</keyword>
<proteinExistence type="inferred from homology"/>
<evidence type="ECO:0000256" key="5">
    <source>
        <dbReference type="ARBA" id="ARBA00023306"/>
    </source>
</evidence>
<feature type="binding site" evidence="7">
    <location>
        <begin position="130"/>
        <end position="136"/>
    </location>
    <ligand>
        <name>ATP</name>
        <dbReference type="ChEBI" id="CHEBI:30616"/>
    </ligand>
</feature>
<comment type="caution">
    <text evidence="7">Lacks conserved residue(s) required for the propagation of feature annotation.</text>
</comment>
<accession>A0A4P2QJM1</accession>
<dbReference type="GO" id="GO:0008360">
    <property type="term" value="P:regulation of cell shape"/>
    <property type="evidence" value="ECO:0007669"/>
    <property type="project" value="UniProtKB-KW"/>
</dbReference>
<keyword evidence="7" id="KW-0460">Magnesium</keyword>